<feature type="compositionally biased region" description="Acidic residues" evidence="10">
    <location>
        <begin position="123"/>
        <end position="161"/>
    </location>
</feature>
<feature type="domain" description="Fibronectin type-III" evidence="13">
    <location>
        <begin position="794"/>
        <end position="898"/>
    </location>
</feature>
<feature type="region of interest" description="Disordered" evidence="10">
    <location>
        <begin position="1526"/>
        <end position="1751"/>
    </location>
</feature>
<dbReference type="CDD" id="cd00063">
    <property type="entry name" value="FN3"/>
    <property type="match status" value="5"/>
</dbReference>
<keyword evidence="9" id="KW-0393">Immunoglobulin domain</keyword>
<dbReference type="GO" id="GO:0016020">
    <property type="term" value="C:membrane"/>
    <property type="evidence" value="ECO:0007669"/>
    <property type="project" value="UniProtKB-SubCell"/>
</dbReference>
<dbReference type="GO" id="GO:0045202">
    <property type="term" value="C:synapse"/>
    <property type="evidence" value="ECO:0007669"/>
    <property type="project" value="TreeGrafter"/>
</dbReference>
<protein>
    <submittedName>
        <fullName evidence="14">Down syndrome cell adhesion molecule-like protein 2-like 1</fullName>
    </submittedName>
</protein>
<feature type="transmembrane region" description="Helical" evidence="11">
    <location>
        <begin position="1410"/>
        <end position="1432"/>
    </location>
</feature>
<evidence type="ECO:0000256" key="10">
    <source>
        <dbReference type="SAM" id="MobiDB-lite"/>
    </source>
</evidence>
<dbReference type="EMBL" id="JAHLQT010022531">
    <property type="protein sequence ID" value="KAG7166470.1"/>
    <property type="molecule type" value="Genomic_DNA"/>
</dbReference>
<feature type="compositionally biased region" description="Basic and acidic residues" evidence="10">
    <location>
        <begin position="1526"/>
        <end position="1536"/>
    </location>
</feature>
<comment type="caution">
    <text evidence="14">The sequence shown here is derived from an EMBL/GenBank/DDBJ whole genome shotgun (WGS) entry which is preliminary data.</text>
</comment>
<evidence type="ECO:0000256" key="2">
    <source>
        <dbReference type="ARBA" id="ARBA00022692"/>
    </source>
</evidence>
<dbReference type="FunFam" id="2.60.40.10:FF:000333">
    <property type="entry name" value="Down syndrome cell adhesion molecule"/>
    <property type="match status" value="1"/>
</dbReference>
<feature type="domain" description="Ig-like" evidence="12">
    <location>
        <begin position="314"/>
        <end position="395"/>
    </location>
</feature>
<dbReference type="InterPro" id="IPR013098">
    <property type="entry name" value="Ig_I-set"/>
</dbReference>
<evidence type="ECO:0000313" key="14">
    <source>
        <dbReference type="EMBL" id="KAG7166470.1"/>
    </source>
</evidence>
<dbReference type="SMART" id="SM00060">
    <property type="entry name" value="FN3"/>
    <property type="match status" value="6"/>
</dbReference>
<evidence type="ECO:0000259" key="12">
    <source>
        <dbReference type="PROSITE" id="PS50835"/>
    </source>
</evidence>
<reference evidence="14" key="1">
    <citation type="journal article" date="2021" name="Sci. Adv.">
        <title>The American lobster genome reveals insights on longevity, neural, and immune adaptations.</title>
        <authorList>
            <person name="Polinski J.M."/>
            <person name="Zimin A.V."/>
            <person name="Clark K.F."/>
            <person name="Kohn A.B."/>
            <person name="Sadowski N."/>
            <person name="Timp W."/>
            <person name="Ptitsyn A."/>
            <person name="Khanna P."/>
            <person name="Romanova D.Y."/>
            <person name="Williams P."/>
            <person name="Greenwood S.J."/>
            <person name="Moroz L.L."/>
            <person name="Walt D.R."/>
            <person name="Bodnar A.G."/>
        </authorList>
    </citation>
    <scope>NUCLEOTIDE SEQUENCE</scope>
    <source>
        <strain evidence="14">GMGI-L3</strain>
    </source>
</reference>
<sequence>MAPPQQEPQHSQLEQPSTRWQHYDPRTDGGSLATAPNEADRTAVGISPDDDARARESGVTKVTSGEHTSTSGVHDAPTVDVLAPDDGVGGRDIISQVTATEGGTAEETDSARPEDIGALGVEAETEVGAEGDGEVLEAAAADDDDDDVDNYDDDDDDDDDGPANQGHQELGQHHLLSHHLEYYPQETQAEGVNVLGGRRRASRDLGLNPYSRPDSVPQLRYTPIEQTVSPGSPVSLKCSAVGTPAPVITWTRDHQPLLPSLRTNVGSFRAALGEVVSQVNLSSVTGREGGLYTCTASNTHGSVSHSARLNVYGPPFIRAMANVTGVSGEDINLWCPAGGYPTPTVTWRRDGHTLPTSHRQEVLRNGTLLVRMATNEDVGSYTCVVSGRQGQTAASHTFLHVLKPPAIEPFSFRLNLHEGERTQLTCMVNSGDLPITINWLKDGRHLQHDPDIDSKQIHVYSTVLLFKKLREHHSGSYTCEAANAAATANHTATVRVKVSPRWVVEPGSATALVGSTVVLDCSARGYPQPAITWLKAPGKSADDFQAVVLDGVRASQATNGSLVLPDVSTTSAGWFMCRAGNSVGKPISKVIQLTVHAPARVVTEGRRVTGHSGQTMTVECEATGDDPLSLIWQRHHAPISPGHRTSVRESGGSGSARAVLEIRAVTAGDAGSYTCRATNPHGDHSQVFDIAVIEPPTAPSGVVVSEVGSRSARLSWSLPQPAAITIQYRAAEKESWASHGRNVSVGQWASWHVLTGLTPYHAYAVRLMAHNDLGVSQPSSVHFFTTLEEAPSGAPQDVRVATGGPRSLLVTWHAPVPRLTHGPLRGYTIALRRQNLQGHLTYITRPITALPGDTEGVEQYEVRGLTPAALYEVAVRAFNKAGPGPLSSPRIVDSTSHDAPSCPPAGVSCRGSGRGGVRVWWSPPPTHCAHAPVSGYTIVATPTRRDEHTRGSTTWEVNTTNLEKNLDGLPPATNMSVRVKAYNEVGHSPSNDPVFCVTEDDVPGPPRRVRVVVSGATSLLVTWSPPHPHTGTILHYTLYSARDDQVAVRDVVGAGGSEATWRELSNLTPASRVQVWVTATTVAGEGSQSPRLTALPTPTPTHTPIAVGGGRSWRVGAGSGVTLGCRGLGSPPPTISWTKGSSTITSSQFTQLLPGGDLHLTAVRETTNYTCWVRNSVGGDSLTHQVVAVTTPPPPTLNLAHPTHYALNLTITSAGDGGAPILGYTVHHRQRAGEWVETGADPGVKSVMVRWLPCGAPHHLYLTAWNTHGTSTPSPVLVTNTLGSPPGRPDPARLVEVNSTCVTLRLYVWPELGCPVTHWKVELGSEEAEVSWAPLYAHVTRDTTDLGLCDLTSASWHLLRITAASTAGDTSIVYRVATKDHSGGSITAEPVQEVLVGSPEVATGWLDAHVVAGVVSALLLAAALIICVCVAVRRRRYGGYSRKGESLDNKGGGEEDNARNSEITRTHLYSPTPTKKPRGSLASLKTQDDTSDPYEICPYATFSVGSSEGTLEYGLSLHTMNPRDCLDHPVHSDRHTQQSPAYGQIGRQRSQSHYKETEIAYITNRNRGEYGSRPKSIPGAQPPSATPIPAVGTTEQRMWSEESVKDTRTRPHRSRSRSRAEATRRDSSTESNDASSPVQQRQHYQQPQMPPQQHHQLHTQQLASQQQATVRVGPHPLPPVRHARVRSDSSSSETSPLTPPRPLHPPSAFSDSRELSEAECDREMSQAQGSNVSNASASRRSTGKCGNDNMPAELTVLLQRYEQQQQNTQLKHQQKLNQGSQKNPYSINV</sequence>
<evidence type="ECO:0000256" key="6">
    <source>
        <dbReference type="ARBA" id="ARBA00022989"/>
    </source>
</evidence>
<dbReference type="InterPro" id="IPR050964">
    <property type="entry name" value="Striated_Muscle_Regulatory"/>
</dbReference>
<feature type="domain" description="Ig-like" evidence="12">
    <location>
        <begin position="598"/>
        <end position="691"/>
    </location>
</feature>
<organism evidence="14 15">
    <name type="scientific">Homarus americanus</name>
    <name type="common">American lobster</name>
    <dbReference type="NCBI Taxonomy" id="6706"/>
    <lineage>
        <taxon>Eukaryota</taxon>
        <taxon>Metazoa</taxon>
        <taxon>Ecdysozoa</taxon>
        <taxon>Arthropoda</taxon>
        <taxon>Crustacea</taxon>
        <taxon>Multicrustacea</taxon>
        <taxon>Malacostraca</taxon>
        <taxon>Eumalacostraca</taxon>
        <taxon>Eucarida</taxon>
        <taxon>Decapoda</taxon>
        <taxon>Pleocyemata</taxon>
        <taxon>Astacidea</taxon>
        <taxon>Nephropoidea</taxon>
        <taxon>Nephropidae</taxon>
        <taxon>Homarus</taxon>
    </lineage>
</organism>
<dbReference type="Pfam" id="PF00041">
    <property type="entry name" value="fn3"/>
    <property type="match status" value="4"/>
</dbReference>
<feature type="compositionally biased region" description="Basic and acidic residues" evidence="10">
    <location>
        <begin position="1598"/>
        <end position="1609"/>
    </location>
</feature>
<dbReference type="InterPro" id="IPR056754">
    <property type="entry name" value="DSCAM/DSCAML_C"/>
</dbReference>
<feature type="compositionally biased region" description="Basic and acidic residues" evidence="10">
    <location>
        <begin position="1442"/>
        <end position="1465"/>
    </location>
</feature>
<keyword evidence="7 11" id="KW-0472">Membrane</keyword>
<gene>
    <name evidence="14" type="primary">Dscam2-L1</name>
    <name evidence="14" type="ORF">Hamer_G005579</name>
</gene>
<dbReference type="InterPro" id="IPR003961">
    <property type="entry name" value="FN3_dom"/>
</dbReference>
<dbReference type="GO" id="GO:0007156">
    <property type="term" value="P:homophilic cell adhesion via plasma membrane adhesion molecules"/>
    <property type="evidence" value="ECO:0007669"/>
    <property type="project" value="TreeGrafter"/>
</dbReference>
<feature type="compositionally biased region" description="Low complexity" evidence="10">
    <location>
        <begin position="1637"/>
        <end position="1667"/>
    </location>
</feature>
<dbReference type="SMART" id="SM00409">
    <property type="entry name" value="IG"/>
    <property type="match status" value="6"/>
</dbReference>
<evidence type="ECO:0000256" key="8">
    <source>
        <dbReference type="ARBA" id="ARBA00023157"/>
    </source>
</evidence>
<dbReference type="FunFam" id="2.60.40.10:FF:000104">
    <property type="entry name" value="Down syndrome cell adhesion molecule b"/>
    <property type="match status" value="1"/>
</dbReference>
<dbReference type="PROSITE" id="PS50835">
    <property type="entry name" value="IG_LIKE"/>
    <property type="match status" value="6"/>
</dbReference>
<dbReference type="CDD" id="cd00096">
    <property type="entry name" value="Ig"/>
    <property type="match status" value="1"/>
</dbReference>
<dbReference type="FunFam" id="2.60.40.10:FF:000032">
    <property type="entry name" value="palladin isoform X1"/>
    <property type="match status" value="1"/>
</dbReference>
<keyword evidence="3" id="KW-0732">Signal</keyword>
<keyword evidence="15" id="KW-1185">Reference proteome</keyword>
<dbReference type="PROSITE" id="PS50853">
    <property type="entry name" value="FN3"/>
    <property type="match status" value="5"/>
</dbReference>
<feature type="region of interest" description="Disordered" evidence="10">
    <location>
        <begin position="1765"/>
        <end position="1789"/>
    </location>
</feature>
<accession>A0A8J5JXU3</accession>
<evidence type="ECO:0000256" key="9">
    <source>
        <dbReference type="ARBA" id="ARBA00023319"/>
    </source>
</evidence>
<feature type="domain" description="Fibronectin type-III" evidence="13">
    <location>
        <begin position="1193"/>
        <end position="1287"/>
    </location>
</feature>
<dbReference type="SMART" id="SM00408">
    <property type="entry name" value="IGc2"/>
    <property type="match status" value="6"/>
</dbReference>
<feature type="compositionally biased region" description="Polar residues" evidence="10">
    <location>
        <begin position="1537"/>
        <end position="1551"/>
    </location>
</feature>
<feature type="domain" description="Ig-like" evidence="12">
    <location>
        <begin position="217"/>
        <end position="310"/>
    </location>
</feature>
<comment type="subcellular location">
    <subcellularLocation>
        <location evidence="1">Membrane</location>
        <topology evidence="1">Single-pass type I membrane protein</topology>
    </subcellularLocation>
</comment>
<keyword evidence="6 11" id="KW-1133">Transmembrane helix</keyword>
<feature type="compositionally biased region" description="Polar residues" evidence="10">
    <location>
        <begin position="60"/>
        <end position="72"/>
    </location>
</feature>
<evidence type="ECO:0000259" key="13">
    <source>
        <dbReference type="PROSITE" id="PS50853"/>
    </source>
</evidence>
<name>A0A8J5JXU3_HOMAM</name>
<feature type="domain" description="Fibronectin type-III" evidence="13">
    <location>
        <begin position="698"/>
        <end position="789"/>
    </location>
</feature>
<feature type="compositionally biased region" description="Polar residues" evidence="10">
    <location>
        <begin position="1779"/>
        <end position="1789"/>
    </location>
</feature>
<evidence type="ECO:0000256" key="1">
    <source>
        <dbReference type="ARBA" id="ARBA00004479"/>
    </source>
</evidence>
<dbReference type="PANTHER" id="PTHR13817:SF73">
    <property type="entry name" value="FIBRONECTIN TYPE-III DOMAIN-CONTAINING PROTEIN"/>
    <property type="match status" value="1"/>
</dbReference>
<feature type="compositionally biased region" description="Low complexity" evidence="10">
    <location>
        <begin position="1730"/>
        <end position="1740"/>
    </location>
</feature>
<dbReference type="Pfam" id="PF07679">
    <property type="entry name" value="I-set"/>
    <property type="match status" value="1"/>
</dbReference>
<dbReference type="OrthoDB" id="6370808at2759"/>
<dbReference type="FunFam" id="2.60.40.10:FF:000017">
    <property type="entry name" value="Down syndrome cell adhesion molecule b"/>
    <property type="match status" value="1"/>
</dbReference>
<keyword evidence="4" id="KW-0677">Repeat</keyword>
<keyword evidence="2 11" id="KW-0812">Transmembrane</keyword>
<feature type="domain" description="Ig-like" evidence="12">
    <location>
        <begin position="500"/>
        <end position="588"/>
    </location>
</feature>
<keyword evidence="5" id="KW-0130">Cell adhesion</keyword>
<feature type="domain" description="Fibronectin type-III" evidence="13">
    <location>
        <begin position="1005"/>
        <end position="1100"/>
    </location>
</feature>
<dbReference type="Pfam" id="PF13927">
    <property type="entry name" value="Ig_3"/>
    <property type="match status" value="4"/>
</dbReference>
<feature type="region of interest" description="Disordered" evidence="10">
    <location>
        <begin position="885"/>
        <end position="908"/>
    </location>
</feature>
<evidence type="ECO:0000256" key="4">
    <source>
        <dbReference type="ARBA" id="ARBA00022737"/>
    </source>
</evidence>
<evidence type="ECO:0000256" key="7">
    <source>
        <dbReference type="ARBA" id="ARBA00023136"/>
    </source>
</evidence>
<evidence type="ECO:0000256" key="3">
    <source>
        <dbReference type="ARBA" id="ARBA00022729"/>
    </source>
</evidence>
<feature type="compositionally biased region" description="Basic and acidic residues" evidence="10">
    <location>
        <begin position="1711"/>
        <end position="1724"/>
    </location>
</feature>
<dbReference type="InterPro" id="IPR007110">
    <property type="entry name" value="Ig-like_dom"/>
</dbReference>
<feature type="domain" description="Ig-like" evidence="12">
    <location>
        <begin position="405"/>
        <end position="495"/>
    </location>
</feature>
<keyword evidence="8" id="KW-1015">Disulfide bond</keyword>
<evidence type="ECO:0000256" key="5">
    <source>
        <dbReference type="ARBA" id="ARBA00022889"/>
    </source>
</evidence>
<evidence type="ECO:0000313" key="15">
    <source>
        <dbReference type="Proteomes" id="UP000747542"/>
    </source>
</evidence>
<feature type="compositionally biased region" description="Low complexity" evidence="10">
    <location>
        <begin position="1765"/>
        <end position="1778"/>
    </location>
</feature>
<evidence type="ECO:0000256" key="11">
    <source>
        <dbReference type="SAM" id="Phobius"/>
    </source>
</evidence>
<dbReference type="Pfam" id="PF25059">
    <property type="entry name" value="FN3_DSCAM-DSCAML_C"/>
    <property type="match status" value="1"/>
</dbReference>
<dbReference type="InterPro" id="IPR003599">
    <property type="entry name" value="Ig_sub"/>
</dbReference>
<dbReference type="Proteomes" id="UP000747542">
    <property type="component" value="Unassembled WGS sequence"/>
</dbReference>
<proteinExistence type="predicted"/>
<dbReference type="GO" id="GO:0007416">
    <property type="term" value="P:synapse assembly"/>
    <property type="evidence" value="ECO:0007669"/>
    <property type="project" value="TreeGrafter"/>
</dbReference>
<dbReference type="PANTHER" id="PTHR13817">
    <property type="entry name" value="TITIN"/>
    <property type="match status" value="1"/>
</dbReference>
<dbReference type="GO" id="GO:0009653">
    <property type="term" value="P:anatomical structure morphogenesis"/>
    <property type="evidence" value="ECO:0007669"/>
    <property type="project" value="UniProtKB-ARBA"/>
</dbReference>
<feature type="domain" description="Ig-like" evidence="12">
    <location>
        <begin position="1090"/>
        <end position="1190"/>
    </location>
</feature>
<dbReference type="GO" id="GO:0030154">
    <property type="term" value="P:cell differentiation"/>
    <property type="evidence" value="ECO:0007669"/>
    <property type="project" value="UniProtKB-ARBA"/>
</dbReference>
<feature type="compositionally biased region" description="Polar residues" evidence="10">
    <location>
        <begin position="7"/>
        <end position="20"/>
    </location>
</feature>
<dbReference type="Pfam" id="PF13895">
    <property type="entry name" value="Ig_2"/>
    <property type="match status" value="1"/>
</dbReference>
<feature type="region of interest" description="Disordered" evidence="10">
    <location>
        <begin position="1441"/>
        <end position="1489"/>
    </location>
</feature>
<feature type="region of interest" description="Disordered" evidence="10">
    <location>
        <begin position="1"/>
        <end position="168"/>
    </location>
</feature>
<feature type="compositionally biased region" description="Basic and acidic residues" evidence="10">
    <location>
        <begin position="1618"/>
        <end position="1628"/>
    </location>
</feature>
<feature type="domain" description="Fibronectin type-III" evidence="13">
    <location>
        <begin position="903"/>
        <end position="1001"/>
    </location>
</feature>
<dbReference type="InterPro" id="IPR003598">
    <property type="entry name" value="Ig_sub2"/>
</dbReference>